<accession>D7MY74</accession>
<sequence>MKIEMESTNESLANAHEAACKSFFCAAMTSKRAMEDFALALDLMRSYWFLIYIMIDLHFGEKRQNT</sequence>
<reference evidence="3" key="1">
    <citation type="journal article" date="2011" name="Nat. Genet.">
        <title>The Arabidopsis lyrata genome sequence and the basis of rapid genome size change.</title>
        <authorList>
            <person name="Hu T.T."/>
            <person name="Pattyn P."/>
            <person name="Bakker E.G."/>
            <person name="Cao J."/>
            <person name="Cheng J.-F."/>
            <person name="Clark R.M."/>
            <person name="Fahlgren N."/>
            <person name="Fawcett J.A."/>
            <person name="Grimwood J."/>
            <person name="Gundlach H."/>
            <person name="Haberer G."/>
            <person name="Hollister J.D."/>
            <person name="Ossowski S."/>
            <person name="Ottilar R.P."/>
            <person name="Salamov A.A."/>
            <person name="Schneeberger K."/>
            <person name="Spannagl M."/>
            <person name="Wang X."/>
            <person name="Yang L."/>
            <person name="Nasrallah M.E."/>
            <person name="Bergelson J."/>
            <person name="Carrington J.C."/>
            <person name="Gaut B.S."/>
            <person name="Schmutz J."/>
            <person name="Mayer K.F.X."/>
            <person name="Van de Peer Y."/>
            <person name="Grigoriev I.V."/>
            <person name="Nordborg M."/>
            <person name="Weigel D."/>
            <person name="Guo Y.-L."/>
        </authorList>
    </citation>
    <scope>NUCLEOTIDE SEQUENCE [LARGE SCALE GENOMIC DNA]</scope>
    <source>
        <strain evidence="3">cv. MN47</strain>
    </source>
</reference>
<keyword evidence="3" id="KW-1185">Reference proteome</keyword>
<gene>
    <name evidence="2" type="ORF">ARALYDRAFT_921008</name>
</gene>
<organism evidence="3">
    <name type="scientific">Arabidopsis lyrata subsp. lyrata</name>
    <name type="common">Lyre-leaved rock-cress</name>
    <dbReference type="NCBI Taxonomy" id="81972"/>
    <lineage>
        <taxon>Eukaryota</taxon>
        <taxon>Viridiplantae</taxon>
        <taxon>Streptophyta</taxon>
        <taxon>Embryophyta</taxon>
        <taxon>Tracheophyta</taxon>
        <taxon>Spermatophyta</taxon>
        <taxon>Magnoliopsida</taxon>
        <taxon>eudicotyledons</taxon>
        <taxon>Gunneridae</taxon>
        <taxon>Pentapetalae</taxon>
        <taxon>rosids</taxon>
        <taxon>malvids</taxon>
        <taxon>Brassicales</taxon>
        <taxon>Brassicaceae</taxon>
        <taxon>Camelineae</taxon>
        <taxon>Arabidopsis</taxon>
    </lineage>
</organism>
<keyword evidence="1" id="KW-0472">Membrane</keyword>
<keyword evidence="1" id="KW-1133">Transmembrane helix</keyword>
<dbReference type="HOGENOM" id="CLU_2834621_0_0_1"/>
<dbReference type="Proteomes" id="UP000008694">
    <property type="component" value="Unassembled WGS sequence"/>
</dbReference>
<dbReference type="Gramene" id="scaffold_83100002.1">
    <property type="protein sequence ID" value="scaffold_83100002.1"/>
    <property type="gene ID" value="scaffold_83100002.1"/>
</dbReference>
<feature type="transmembrane region" description="Helical" evidence="1">
    <location>
        <begin position="37"/>
        <end position="55"/>
    </location>
</feature>
<dbReference type="AlphaFoldDB" id="D7MY74"/>
<proteinExistence type="predicted"/>
<dbReference type="EMBL" id="GL349244">
    <property type="protein sequence ID" value="EFH38509.1"/>
    <property type="molecule type" value="Genomic_DNA"/>
</dbReference>
<keyword evidence="1" id="KW-0812">Transmembrane</keyword>
<evidence type="ECO:0000256" key="1">
    <source>
        <dbReference type="SAM" id="Phobius"/>
    </source>
</evidence>
<evidence type="ECO:0000313" key="2">
    <source>
        <dbReference type="EMBL" id="EFH38509.1"/>
    </source>
</evidence>
<protein>
    <submittedName>
        <fullName evidence="2">Uncharacterized protein</fullName>
    </submittedName>
</protein>
<name>D7MY74_ARALL</name>
<evidence type="ECO:0000313" key="3">
    <source>
        <dbReference type="Proteomes" id="UP000008694"/>
    </source>
</evidence>